<keyword evidence="5" id="KW-1185">Reference proteome</keyword>
<evidence type="ECO:0000313" key="5">
    <source>
        <dbReference type="Proteomes" id="UP001059934"/>
    </source>
</evidence>
<feature type="domain" description="Sulfotransferase" evidence="3">
    <location>
        <begin position="11"/>
        <end position="163"/>
    </location>
</feature>
<dbReference type="Gene3D" id="3.40.50.300">
    <property type="entry name" value="P-loop containing nucleotide triphosphate hydrolases"/>
    <property type="match status" value="1"/>
</dbReference>
<keyword evidence="2" id="KW-0325">Glycoprotein</keyword>
<dbReference type="PANTHER" id="PTHR10605:SF56">
    <property type="entry name" value="BIFUNCTIONAL HEPARAN SULFATE N-DEACETYLASE_N-SULFOTRANSFERASE"/>
    <property type="match status" value="1"/>
</dbReference>
<evidence type="ECO:0000256" key="2">
    <source>
        <dbReference type="ARBA" id="ARBA00023180"/>
    </source>
</evidence>
<dbReference type="Pfam" id="PF00685">
    <property type="entry name" value="Sulfotransfer_1"/>
    <property type="match status" value="1"/>
</dbReference>
<dbReference type="InterPro" id="IPR027417">
    <property type="entry name" value="P-loop_NTPase"/>
</dbReference>
<dbReference type="Proteomes" id="UP001059934">
    <property type="component" value="Chromosome"/>
</dbReference>
<dbReference type="PANTHER" id="PTHR10605">
    <property type="entry name" value="HEPARAN SULFATE SULFOTRANSFERASE"/>
    <property type="match status" value="1"/>
</dbReference>
<accession>A0ABY5TU93</accession>
<gene>
    <name evidence="4" type="ORF">NYF23_05760</name>
</gene>
<evidence type="ECO:0000256" key="1">
    <source>
        <dbReference type="ARBA" id="ARBA00022679"/>
    </source>
</evidence>
<keyword evidence="1" id="KW-0808">Transferase</keyword>
<dbReference type="InterPro" id="IPR037359">
    <property type="entry name" value="NST/OST"/>
</dbReference>
<proteinExistence type="predicted"/>
<protein>
    <submittedName>
        <fullName evidence="4">Sulfotransferase domain-containing protein</fullName>
    </submittedName>
</protein>
<dbReference type="SUPFAM" id="SSF52540">
    <property type="entry name" value="P-loop containing nucleoside triphosphate hydrolases"/>
    <property type="match status" value="1"/>
</dbReference>
<name>A0ABY5TU93_9GAMM</name>
<dbReference type="EMBL" id="CP103416">
    <property type="protein sequence ID" value="UVW36116.1"/>
    <property type="molecule type" value="Genomic_DNA"/>
</dbReference>
<evidence type="ECO:0000313" key="4">
    <source>
        <dbReference type="EMBL" id="UVW36116.1"/>
    </source>
</evidence>
<dbReference type="InterPro" id="IPR000863">
    <property type="entry name" value="Sulfotransferase_dom"/>
</dbReference>
<reference evidence="4" key="1">
    <citation type="submission" date="2022-08" db="EMBL/GenBank/DDBJ databases">
        <title>Catabolic pathway analysis in culturable SAR92 clade bacteria reveals their overlooked roles in DMSP degradation in coastal seas.</title>
        <authorList>
            <person name="He X."/>
            <person name="Zhang X."/>
            <person name="Zhang Y."/>
        </authorList>
    </citation>
    <scope>NUCLEOTIDE SEQUENCE</scope>
    <source>
        <strain evidence="4">H455</strain>
    </source>
</reference>
<organism evidence="4 5">
    <name type="scientific">SAR92 clade bacterium H455</name>
    <dbReference type="NCBI Taxonomy" id="2974818"/>
    <lineage>
        <taxon>Bacteria</taxon>
        <taxon>Pseudomonadati</taxon>
        <taxon>Pseudomonadota</taxon>
        <taxon>Gammaproteobacteria</taxon>
        <taxon>Cellvibrionales</taxon>
        <taxon>Porticoccaceae</taxon>
        <taxon>SAR92 clade</taxon>
    </lineage>
</organism>
<sequence>MNDQLASSVRPIFIIGVQKCMTTFCHNILADSVHVSALKRKELHYYDGYPNYSYCLPFEELFEVCDKTKYVLDSTPSYSVVPGALERIHHNHPNAIIVICTRDKLKRTISQYNHERRNGFIGNEDILSVIEKDRNRYDIRESYWDHVLGNYDLKNDYTALLTRCNLMFLSVIHLNFDYGIDVQVSKLSDALGITLRIPFGIEKNESVLPRFNVLARLGARFERLGWHKGFVLIKLLNRGRARPTKISDIDALTLSNLI</sequence>
<evidence type="ECO:0000259" key="3">
    <source>
        <dbReference type="Pfam" id="PF00685"/>
    </source>
</evidence>